<proteinExistence type="predicted"/>
<evidence type="ECO:0008006" key="4">
    <source>
        <dbReference type="Google" id="ProtNLM"/>
    </source>
</evidence>
<organism evidence="2 3">
    <name type="scientific">Roridomyces roridus</name>
    <dbReference type="NCBI Taxonomy" id="1738132"/>
    <lineage>
        <taxon>Eukaryota</taxon>
        <taxon>Fungi</taxon>
        <taxon>Dikarya</taxon>
        <taxon>Basidiomycota</taxon>
        <taxon>Agaricomycotina</taxon>
        <taxon>Agaricomycetes</taxon>
        <taxon>Agaricomycetidae</taxon>
        <taxon>Agaricales</taxon>
        <taxon>Marasmiineae</taxon>
        <taxon>Mycenaceae</taxon>
        <taxon>Roridomyces</taxon>
    </lineage>
</organism>
<sequence length="183" mass="19454">MVRFDIHCIWPMLLCSVAAASTPPSDRRALELSSLPEFIHDVFAQLTSTNDTTFEAALDNFYSPQLQASDVTTSSQLTRSDFGAVVQGLRAELSQRQLINEIFVLATPIDQSNQTGGLAATHILSAVQVSDGQPVIATIASLLRVEWVGDSDAVVGADGGGGRRQVVAEALITSVEPNLGQAM</sequence>
<evidence type="ECO:0000256" key="1">
    <source>
        <dbReference type="SAM" id="SignalP"/>
    </source>
</evidence>
<dbReference type="Proteomes" id="UP001221142">
    <property type="component" value="Unassembled WGS sequence"/>
</dbReference>
<keyword evidence="3" id="KW-1185">Reference proteome</keyword>
<reference evidence="2" key="1">
    <citation type="submission" date="2023-03" db="EMBL/GenBank/DDBJ databases">
        <title>Massive genome expansion in bonnet fungi (Mycena s.s.) driven by repeated elements and novel gene families across ecological guilds.</title>
        <authorList>
            <consortium name="Lawrence Berkeley National Laboratory"/>
            <person name="Harder C.B."/>
            <person name="Miyauchi S."/>
            <person name="Viragh M."/>
            <person name="Kuo A."/>
            <person name="Thoen E."/>
            <person name="Andreopoulos B."/>
            <person name="Lu D."/>
            <person name="Skrede I."/>
            <person name="Drula E."/>
            <person name="Henrissat B."/>
            <person name="Morin E."/>
            <person name="Kohler A."/>
            <person name="Barry K."/>
            <person name="LaButti K."/>
            <person name="Morin E."/>
            <person name="Salamov A."/>
            <person name="Lipzen A."/>
            <person name="Mereny Z."/>
            <person name="Hegedus B."/>
            <person name="Baldrian P."/>
            <person name="Stursova M."/>
            <person name="Weitz H."/>
            <person name="Taylor A."/>
            <person name="Grigoriev I.V."/>
            <person name="Nagy L.G."/>
            <person name="Martin F."/>
            <person name="Kauserud H."/>
        </authorList>
    </citation>
    <scope>NUCLEOTIDE SEQUENCE</scope>
    <source>
        <strain evidence="2">9284</strain>
    </source>
</reference>
<gene>
    <name evidence="2" type="ORF">FB45DRAFT_939138</name>
</gene>
<protein>
    <recommendedName>
        <fullName evidence="4">SnoaL-like domain-containing protein</fullName>
    </recommendedName>
</protein>
<feature type="signal peptide" evidence="1">
    <location>
        <begin position="1"/>
        <end position="20"/>
    </location>
</feature>
<feature type="chain" id="PRO_5042036941" description="SnoaL-like domain-containing protein" evidence="1">
    <location>
        <begin position="21"/>
        <end position="183"/>
    </location>
</feature>
<comment type="caution">
    <text evidence="2">The sequence shown here is derived from an EMBL/GenBank/DDBJ whole genome shotgun (WGS) entry which is preliminary data.</text>
</comment>
<evidence type="ECO:0000313" key="3">
    <source>
        <dbReference type="Proteomes" id="UP001221142"/>
    </source>
</evidence>
<evidence type="ECO:0000313" key="2">
    <source>
        <dbReference type="EMBL" id="KAJ7613203.1"/>
    </source>
</evidence>
<keyword evidence="1" id="KW-0732">Signal</keyword>
<name>A0AAD7B7S5_9AGAR</name>
<dbReference type="EMBL" id="JARKIF010000029">
    <property type="protein sequence ID" value="KAJ7613203.1"/>
    <property type="molecule type" value="Genomic_DNA"/>
</dbReference>
<dbReference type="AlphaFoldDB" id="A0AAD7B7S5"/>
<accession>A0AAD7B7S5</accession>